<dbReference type="InterPro" id="IPR001753">
    <property type="entry name" value="Enoyl-CoA_hydra/iso"/>
</dbReference>
<dbReference type="CDD" id="cd00833">
    <property type="entry name" value="PKS"/>
    <property type="match status" value="1"/>
</dbReference>
<dbReference type="Pfam" id="PF00698">
    <property type="entry name" value="Acyl_transf_1"/>
    <property type="match status" value="1"/>
</dbReference>
<dbReference type="InterPro" id="IPR018376">
    <property type="entry name" value="Enoyl-CoA_hyd/isom_CS"/>
</dbReference>
<dbReference type="InterPro" id="IPR013968">
    <property type="entry name" value="PKS_KR"/>
</dbReference>
<dbReference type="SMART" id="SM00827">
    <property type="entry name" value="PKS_AT"/>
    <property type="match status" value="1"/>
</dbReference>
<gene>
    <name evidence="14" type="primary">aprG</name>
</gene>
<evidence type="ECO:0000313" key="14">
    <source>
        <dbReference type="EMBL" id="QBM78312.1"/>
    </source>
</evidence>
<dbReference type="PROSITE" id="PS00606">
    <property type="entry name" value="KS3_1"/>
    <property type="match status" value="1"/>
</dbReference>
<dbReference type="GO" id="GO:0003857">
    <property type="term" value="F:(3S)-3-hydroxyacyl-CoA dehydrogenase (NAD+) activity"/>
    <property type="evidence" value="ECO:0007669"/>
    <property type="project" value="UniProtKB-EC"/>
</dbReference>
<dbReference type="SUPFAM" id="SSF52151">
    <property type="entry name" value="FabD/lysophospholipase-like"/>
    <property type="match status" value="1"/>
</dbReference>
<proteinExistence type="inferred from homology"/>
<feature type="active site" description="Proton donor; for dehydratase activity" evidence="8">
    <location>
        <position position="1836"/>
    </location>
</feature>
<dbReference type="CDD" id="cd06558">
    <property type="entry name" value="crotonase-like"/>
    <property type="match status" value="1"/>
</dbReference>
<dbReference type="SUPFAM" id="SSF47336">
    <property type="entry name" value="ACP-like"/>
    <property type="match status" value="1"/>
</dbReference>
<dbReference type="Gene3D" id="3.90.226.10">
    <property type="entry name" value="2-enoyl-CoA Hydratase, Chain A, domain 1"/>
    <property type="match status" value="1"/>
</dbReference>
<dbReference type="PANTHER" id="PTHR43775">
    <property type="entry name" value="FATTY ACID SYNTHASE"/>
    <property type="match status" value="1"/>
</dbReference>
<dbReference type="SMART" id="SM00825">
    <property type="entry name" value="PKS_KS"/>
    <property type="match status" value="1"/>
</dbReference>
<evidence type="ECO:0000259" key="11">
    <source>
        <dbReference type="PROSITE" id="PS50075"/>
    </source>
</evidence>
<dbReference type="InterPro" id="IPR020841">
    <property type="entry name" value="PKS_Beta-ketoAc_synthase_dom"/>
</dbReference>
<dbReference type="PROSITE" id="PS00012">
    <property type="entry name" value="PHOSPHOPANTETHEINE"/>
    <property type="match status" value="1"/>
</dbReference>
<dbReference type="FunFam" id="3.40.366.10:FF:000002">
    <property type="entry name" value="Probable polyketide synthase 2"/>
    <property type="match status" value="1"/>
</dbReference>
<dbReference type="FunFam" id="3.40.50.720:FF:000209">
    <property type="entry name" value="Polyketide synthase Pks12"/>
    <property type="match status" value="1"/>
</dbReference>
<dbReference type="GO" id="GO:0031177">
    <property type="term" value="F:phosphopantetheine binding"/>
    <property type="evidence" value="ECO:0007669"/>
    <property type="project" value="InterPro"/>
</dbReference>
<dbReference type="PROSITE" id="PS52004">
    <property type="entry name" value="KS3_2"/>
    <property type="match status" value="1"/>
</dbReference>
<dbReference type="GO" id="GO:0004312">
    <property type="term" value="F:fatty acid synthase activity"/>
    <property type="evidence" value="ECO:0007669"/>
    <property type="project" value="TreeGrafter"/>
</dbReference>
<dbReference type="InterPro" id="IPR016036">
    <property type="entry name" value="Malonyl_transacylase_ACP-bd"/>
</dbReference>
<evidence type="ECO:0000256" key="2">
    <source>
        <dbReference type="ARBA" id="ARBA00022553"/>
    </source>
</evidence>
<dbReference type="Pfam" id="PF08659">
    <property type="entry name" value="KR"/>
    <property type="match status" value="1"/>
</dbReference>
<dbReference type="InterPro" id="IPR016039">
    <property type="entry name" value="Thiolase-like"/>
</dbReference>
<keyword evidence="5" id="KW-0511">Multifunctional enzyme</keyword>
<dbReference type="SUPFAM" id="SSF51735">
    <property type="entry name" value="NAD(P)-binding Rossmann-fold domains"/>
    <property type="match status" value="3"/>
</dbReference>
<dbReference type="FunFam" id="3.40.47.10:FF:000019">
    <property type="entry name" value="Polyketide synthase type I"/>
    <property type="match status" value="1"/>
</dbReference>
<dbReference type="SUPFAM" id="SSF53335">
    <property type="entry name" value="S-adenosyl-L-methionine-dependent methyltransferases"/>
    <property type="match status" value="1"/>
</dbReference>
<dbReference type="InterPro" id="IPR014030">
    <property type="entry name" value="Ketoacyl_synth_N"/>
</dbReference>
<feature type="domain" description="PKS/mFAS DH" evidence="13">
    <location>
        <begin position="1638"/>
        <end position="1921"/>
    </location>
</feature>
<dbReference type="InterPro" id="IPR014031">
    <property type="entry name" value="Ketoacyl_synth_C"/>
</dbReference>
<dbReference type="CDD" id="cd05195">
    <property type="entry name" value="enoyl_red"/>
    <property type="match status" value="1"/>
</dbReference>
<dbReference type="PROSITE" id="PS00166">
    <property type="entry name" value="ENOYL_COA_HYDRATASE"/>
    <property type="match status" value="1"/>
</dbReference>
<dbReference type="SUPFAM" id="SSF52096">
    <property type="entry name" value="ClpP/crotonase"/>
    <property type="match status" value="1"/>
</dbReference>
<evidence type="ECO:0000256" key="4">
    <source>
        <dbReference type="ARBA" id="ARBA00022857"/>
    </source>
</evidence>
<dbReference type="SMART" id="SM00826">
    <property type="entry name" value="PKS_DH"/>
    <property type="match status" value="1"/>
</dbReference>
<dbReference type="Pfam" id="PF08240">
    <property type="entry name" value="ADH_N"/>
    <property type="match status" value="1"/>
</dbReference>
<sequence length="2942" mass="326694">MANLNLNLDLVEGNSDVVQLVELGNGVVQITMKDEESCNGFSPGIIEGLYKCFGAVAQNQSYKVVILTGYGNYFCSGGTKERLISIWKGDSKCNDLDFFRIALDCEIPVIAAMQGHSIGGGLVLGLYADLVVLSQESIYTTNFMKYGFTPGVGCTLILPEKFGALGFEMMYTAQNYRGKELAERGVSFPVVPRKDVLEVAKNIAYEMSEKPRLSLITLKEHLTSKIRKTLPGFIDKEVAMHEITFHQPEVASRIEENFDKRTTASNNPQNFPQEAVRKEIRTDSLNCQPFQLKTFSYGSLNNLTLVPLERRVPSPSEVEVQIKTVPVNFRDILNALGMLQEYYEKTFGIANAEDLTFGFEGAGTIVAVGAEVSQWQVGDEVMVMRIHDAFSSFIICSPDKLVRKNFNLNMEDGASIWGPFSTAYHGLINLAKIQPGDRVLIHAASGGIGQAAIQLAQLFGAEVFATTSPGKMNYLREQGIKYVMNSRTMEFVNDVMEFTQGRGVDVILNSLTHGEYIQKNLEILADRGRYVELGKLGIWSHEQVYQKRPDIKYFTFDLLEEFAKDNQLFSQIWDNLALEFDRDRLKPLPYKTFPIEDVLKAFDYMRRGKHFGRVVVVMPDSYSRQEQELDARLSIENKMTKEEQILFQLQSGEVSLENAEQLLLGNTETETQDKAIAENQIDNIQNKLINMDSSEKILSLISSVEISLETAEKLLLEVVEPEVKTEVNDEVNPSQNHIPTTDIAIIGISCRYPGANNWKEFWENLKNGIDSVTEAPPGRWEEKNWYHPDPDNPGTSYSKCAGFLDEIDKFDPLFFHISPEEAWFMEPEQRIFLEEAYHAIEDAGYATDSLRGKQYGVFVGVTVNGGYLKLLSISGLDVHRMAATGNGPSMIPARIAYMLDLQGPVVAIDTACSSSLVAVHQACQSIQRGESEIAIAGGITLMPTSDFQIMSSQFQVVSPDGRCKTFDASASGTAWSEGCGVLLLKSYSQAIQDNDHIYGVIKGTGVNYDGNTNGISAPSSQSQASLEEAVYQKFGINPETISYVEAHGTATPLGDPIEVEALTEAFSKWTNKKQFCAIGSVKTNIGHSAAAAGVSGLIKTILCLKNQKLVPSLHFNQPNPHIDFENSPFYVNTKLKDWEVLEGQPRQATVSSFGFSGTNAHIVIEEAPSQVKSQNIVERPIHLLTLSAKTEKALEDLVSNYQNYLETNPELPLADVCYTASTGRAHFNYRLGVIASEPKALIEKLLGWKAQEELVGLFSGKRNSEGQKIAFLFTGQGSQYANMGRQLYEKAPTFRQALEECDQILQPYLEVPLLEVIYSEDAQKSSDNLLDQTAYTQPAVFAVEYALAKLWSSWGIKPCVVMGHSVGEYVAATVAGVFSLEDGLKLIAMRGKLMQKLPSGGEMVSVMASESQVTEAIKEYSSQVTIAAINGPESIVISGESVAIKNICSLFESEGIKTKQLQVSHAFHSPMMEPMLAEFESVAKQVTYNQPQIPLISNVTGTEVDGEITNAEYWVDHVRQPVRFAQSMKTLESEGYETFLEIGPRPILLGMGRQCVTEDVGEWLPSLRPGVDEWEQMLSSLGKLYVKGAKIDWSGFDSDYTRQKVVLPTYPFQGERYWVETNNNFWPQRQFSQGENLHPLLGQKLNCAGEQQIFASQIGENSPNYLRDHRVFNQALFPITGYLEIAIAAGNHQLKTSQIVIEDLTITRGWILPTGELTNAQTILTPIDNQSYKFQIFSQPEQQEWRLHTTGKIRKESTPPTQTKVDLEKYKSECNQTIEVKQHYQKCQQVGIDYGNTFQGIQELWSGSNQALGYIKLPEELITQTSDYHFHPALLDAALQVMFYALPATDNDKTYLSAGIEEFRLYKTPGLSIWAYVSVTSQEVETPESLTAIVTIVTPEGEIIANIKGLQVKLATKQTLLGTETESIENWLYEVEWRNKGILGKLLPPDFLIPPIQINQKLTPTLTELVTQVDNETTASFETSLEELSRDYIVQALQSMSWSYKPTESFAFDVAAQKLGIVPTHRPLFKRLLQILTESGILNSKNQQWEVAQTLPEVKPTEKISSLQKKYPEETAALTLLSRCGSKLSGVLRGAIDPGELVFPQGDLTAATQLYEDSTVAKVMNTIVEKSITKAIEKSPKSRGLRLLEIGGGTGGTTSYILPHLTPQQTEYTFTDIGALFTAKAQEKFRDYKFIKYQTLDIEVDPTTQGFEAHQYDVIIAANVLHATTDMKQTLSHVRELLADGGMLVLSEATAKTLWVDLVFGLLEGWWKFRDYELRPDYPLLSREKWHHVLRETGFTEVVTMPEVEGMAETLSAQTVIVAKSSQTKLEQRNDDSKSWLILADSEGVGQQLATLLRSVGEVCTLVFAGERYQQIAPGEFSINPNQAKDFEEVIETVAGKSPSLYGVVQCWTTEAGVGNGINSEELGSLSKLGCGTTLSLVQALVKGGLSTVPRLWLVTNGAQAVPNNHPVIPGVAQSSVWGMGKVISWEHPELNCTRIDLDPEETLEGKVDALFKEIWSEDREDQVAWRGDSRYVARLVGSHHRQLVAQQADGKTQKPLSFRSEASYLITGGMGGLGLLVASWMVSKGAKHLILLGRRSPDDATRKKITELEMAGASVVVEKADVTDLESMKGVLQRIEESKRPLVGVIHSVMVLSNGVLRNQTWSSFEQVMEPKVQGAWHLHQLTQSQPLDFFVLFSSATSLLGSLGQGMANYSAANGFLDGLAHYRRTMGLPGLSIHWGAVSQVGRALGRDTETAAMLSKNGMGLISPAQVLESLELLMSSSDVEVGVMPIEWSGWQERVAQWPFLVDWQETILEVAQPSKSDFLLKLEATPPNELRLLLVAHVRRQVAQVLRISHPESIEMDTGFFDLGIDSLTSVELRNKLQGSLKCSVPSTVTLDYPTIKALVEYLYQQLLLEQVSYSNTVPTEEINEDREEITL</sequence>
<dbReference type="BioCyc" id="MetaCyc:MONOMER-22013"/>
<feature type="domain" description="Ketosynthase family 3 (KS3)" evidence="12">
    <location>
        <begin position="740"/>
        <end position="1166"/>
    </location>
</feature>
<dbReference type="InterPro" id="IPR049552">
    <property type="entry name" value="PKS_DH_N"/>
</dbReference>
<dbReference type="GO" id="GO:0004315">
    <property type="term" value="F:3-oxoacyl-[acyl-carrier-protein] synthase activity"/>
    <property type="evidence" value="ECO:0007669"/>
    <property type="project" value="InterPro"/>
</dbReference>
<name>A0A6G5NVN3_9CYAN</name>
<dbReference type="Gene3D" id="1.10.1200.10">
    <property type="entry name" value="ACP-like"/>
    <property type="match status" value="1"/>
</dbReference>
<evidence type="ECO:0000256" key="3">
    <source>
        <dbReference type="ARBA" id="ARBA00022679"/>
    </source>
</evidence>
<evidence type="ECO:0000256" key="8">
    <source>
        <dbReference type="PROSITE-ProRule" id="PRU01363"/>
    </source>
</evidence>
<dbReference type="InterPro" id="IPR029045">
    <property type="entry name" value="ClpP/crotonase-like_dom_sf"/>
</dbReference>
<dbReference type="InterPro" id="IPR057326">
    <property type="entry name" value="KR_dom"/>
</dbReference>
<dbReference type="InterPro" id="IPR013154">
    <property type="entry name" value="ADH-like_N"/>
</dbReference>
<dbReference type="InterPro" id="IPR050091">
    <property type="entry name" value="PKS_NRPS_Biosynth_Enz"/>
</dbReference>
<dbReference type="SMART" id="SM00822">
    <property type="entry name" value="PKS_KR"/>
    <property type="match status" value="1"/>
</dbReference>
<feature type="region of interest" description="C-terminal hotdog fold" evidence="8">
    <location>
        <begin position="1775"/>
        <end position="1921"/>
    </location>
</feature>
<dbReference type="Pfam" id="PF08242">
    <property type="entry name" value="Methyltransf_12"/>
    <property type="match status" value="1"/>
</dbReference>
<dbReference type="Gene3D" id="6.20.390.20">
    <property type="match status" value="1"/>
</dbReference>
<dbReference type="Pfam" id="PF02801">
    <property type="entry name" value="Ketoacyl-synt_C"/>
    <property type="match status" value="1"/>
</dbReference>
<evidence type="ECO:0000256" key="6">
    <source>
        <dbReference type="ARBA" id="ARBA00023315"/>
    </source>
</evidence>
<dbReference type="Gene3D" id="3.40.366.10">
    <property type="entry name" value="Malonyl-Coenzyme A Acyl Carrier Protein, domain 2"/>
    <property type="match status" value="1"/>
</dbReference>
<comment type="similarity">
    <text evidence="9">Belongs to the enoyl-CoA hydratase/isomerase family.</text>
</comment>
<dbReference type="SMART" id="SM00823">
    <property type="entry name" value="PKS_PP"/>
    <property type="match status" value="1"/>
</dbReference>
<dbReference type="InterPro" id="IPR009081">
    <property type="entry name" value="PP-bd_ACP"/>
</dbReference>
<dbReference type="Pfam" id="PF21089">
    <property type="entry name" value="PKS_DH_N"/>
    <property type="match status" value="1"/>
</dbReference>
<dbReference type="Gene3D" id="3.40.50.150">
    <property type="entry name" value="Vaccinia Virus protein VP39"/>
    <property type="match status" value="1"/>
</dbReference>
<dbReference type="InterPro" id="IPR020806">
    <property type="entry name" value="PKS_PP-bd"/>
</dbReference>
<dbReference type="SUPFAM" id="SSF55048">
    <property type="entry name" value="Probable ACP-binding domain of malonyl-CoA ACP transacylase"/>
    <property type="match status" value="1"/>
</dbReference>
<evidence type="ECO:0000259" key="12">
    <source>
        <dbReference type="PROSITE" id="PS52004"/>
    </source>
</evidence>
<dbReference type="Gene3D" id="3.40.50.720">
    <property type="entry name" value="NAD(P)-binding Rossmann-like Domain"/>
    <property type="match status" value="2"/>
</dbReference>
<dbReference type="NCBIfam" id="NF005496">
    <property type="entry name" value="PRK07110.1"/>
    <property type="match status" value="1"/>
</dbReference>
<dbReference type="InterPro" id="IPR013217">
    <property type="entry name" value="Methyltransf_12"/>
</dbReference>
<keyword evidence="4" id="KW-0521">NADP</keyword>
<dbReference type="SMART" id="SM01294">
    <property type="entry name" value="PKS_PP_betabranch"/>
    <property type="match status" value="1"/>
</dbReference>
<dbReference type="InterPro" id="IPR049551">
    <property type="entry name" value="PKS_DH_C"/>
</dbReference>
<evidence type="ECO:0000259" key="13">
    <source>
        <dbReference type="PROSITE" id="PS52019"/>
    </source>
</evidence>
<keyword evidence="6" id="KW-0012">Acyltransferase</keyword>
<dbReference type="SUPFAM" id="SSF53901">
    <property type="entry name" value="Thiolase-like"/>
    <property type="match status" value="1"/>
</dbReference>
<dbReference type="InterPro" id="IPR020843">
    <property type="entry name" value="ER"/>
</dbReference>
<feature type="region of interest" description="N-terminal hotdog fold" evidence="8">
    <location>
        <begin position="1638"/>
        <end position="1760"/>
    </location>
</feature>
<dbReference type="Pfam" id="PF00109">
    <property type="entry name" value="ketoacyl-synt"/>
    <property type="match status" value="1"/>
</dbReference>
<dbReference type="EMBL" id="MG890637">
    <property type="protein sequence ID" value="QBM78312.1"/>
    <property type="molecule type" value="Genomic_DNA"/>
</dbReference>
<keyword evidence="2" id="KW-0597">Phosphoprotein</keyword>
<evidence type="ECO:0000256" key="1">
    <source>
        <dbReference type="ARBA" id="ARBA00022450"/>
    </source>
</evidence>
<dbReference type="Pfam" id="PF00107">
    <property type="entry name" value="ADH_zinc_N"/>
    <property type="match status" value="1"/>
</dbReference>
<dbReference type="Gene3D" id="3.90.180.10">
    <property type="entry name" value="Medium-chain alcohol dehydrogenases, catalytic domain"/>
    <property type="match status" value="1"/>
</dbReference>
<dbReference type="Gene3D" id="3.10.129.110">
    <property type="entry name" value="Polyketide synthase dehydratase"/>
    <property type="match status" value="1"/>
</dbReference>
<dbReference type="InterPro" id="IPR020807">
    <property type="entry name" value="PKS_DH"/>
</dbReference>
<organism evidence="14">
    <name type="scientific">Moorena bouillonii bAprat14</name>
    <dbReference type="NCBI Taxonomy" id="2530358"/>
    <lineage>
        <taxon>Bacteria</taxon>
        <taxon>Bacillati</taxon>
        <taxon>Cyanobacteriota</taxon>
        <taxon>Cyanophyceae</taxon>
        <taxon>Coleofasciculales</taxon>
        <taxon>Coleofasciculaceae</taxon>
        <taxon>Moorena</taxon>
    </lineage>
</organism>
<dbReference type="InterPro" id="IPR018201">
    <property type="entry name" value="Ketoacyl_synth_AS"/>
</dbReference>
<dbReference type="InterPro" id="IPR006162">
    <property type="entry name" value="Ppantetheine_attach_site"/>
</dbReference>
<dbReference type="PANTHER" id="PTHR43775:SF37">
    <property type="entry name" value="SI:DKEY-61P9.11"/>
    <property type="match status" value="1"/>
</dbReference>
<protein>
    <submittedName>
        <fullName evidence="14">Polyketide synthase</fullName>
    </submittedName>
</protein>
<reference evidence="14" key="1">
    <citation type="submission" date="2018-02" db="EMBL/GenBank/DDBJ databases">
        <title>Cloning and heterologous expressiom of partial Apratoxin A gene cluster.</title>
        <authorList>
            <person name="Kallifidas D."/>
            <person name="Zhang Y."/>
            <person name="Ding Y."/>
            <person name="Luesch H."/>
        </authorList>
    </citation>
    <scope>NUCLEOTIDE SEQUENCE</scope>
</reference>
<dbReference type="SUPFAM" id="SSF50129">
    <property type="entry name" value="GroES-like"/>
    <property type="match status" value="1"/>
</dbReference>
<dbReference type="CDD" id="cd08955">
    <property type="entry name" value="KR_2_FAS_SDR_x"/>
    <property type="match status" value="1"/>
</dbReference>
<dbReference type="Pfam" id="PF00550">
    <property type="entry name" value="PP-binding"/>
    <property type="match status" value="1"/>
</dbReference>
<dbReference type="InterPro" id="IPR029063">
    <property type="entry name" value="SAM-dependent_MTases_sf"/>
</dbReference>
<feature type="active site" description="Proton acceptor; for dehydratase activity" evidence="8">
    <location>
        <position position="1669"/>
    </location>
</feature>
<evidence type="ECO:0000256" key="10">
    <source>
        <dbReference type="SAM" id="Coils"/>
    </source>
</evidence>
<keyword evidence="3" id="KW-0808">Transferase</keyword>
<dbReference type="InterPro" id="IPR014043">
    <property type="entry name" value="Acyl_transferase_dom"/>
</dbReference>
<dbReference type="SMART" id="SM00829">
    <property type="entry name" value="PKS_ER"/>
    <property type="match status" value="1"/>
</dbReference>
<dbReference type="InterPro" id="IPR049900">
    <property type="entry name" value="PKS_mFAS_DH"/>
</dbReference>
<dbReference type="InterPro" id="IPR013149">
    <property type="entry name" value="ADH-like_C"/>
</dbReference>
<feature type="coiled-coil region" evidence="10">
    <location>
        <begin position="667"/>
        <end position="694"/>
    </location>
</feature>
<dbReference type="InterPro" id="IPR036291">
    <property type="entry name" value="NAD(P)-bd_dom_sf"/>
</dbReference>
<dbReference type="Pfam" id="PF14765">
    <property type="entry name" value="PS-DH"/>
    <property type="match status" value="1"/>
</dbReference>
<dbReference type="InterPro" id="IPR016035">
    <property type="entry name" value="Acyl_Trfase/lysoPLipase"/>
</dbReference>
<dbReference type="InterPro" id="IPR036736">
    <property type="entry name" value="ACP-like_sf"/>
</dbReference>
<dbReference type="Gene3D" id="3.40.47.10">
    <property type="match status" value="1"/>
</dbReference>
<keyword evidence="1" id="KW-0596">Phosphopantetheine</keyword>
<evidence type="ECO:0000256" key="7">
    <source>
        <dbReference type="ARBA" id="ARBA00049556"/>
    </source>
</evidence>
<comment type="catalytic activity">
    <reaction evidence="7">
        <text>a (3S)-3-hydroxyacyl-CoA + NAD(+) = a 3-oxoacyl-CoA + NADH + H(+)</text>
        <dbReference type="Rhea" id="RHEA:22432"/>
        <dbReference type="ChEBI" id="CHEBI:15378"/>
        <dbReference type="ChEBI" id="CHEBI:57318"/>
        <dbReference type="ChEBI" id="CHEBI:57540"/>
        <dbReference type="ChEBI" id="CHEBI:57945"/>
        <dbReference type="ChEBI" id="CHEBI:90726"/>
        <dbReference type="EC" id="1.1.1.35"/>
    </reaction>
</comment>
<dbReference type="InterPro" id="IPR042104">
    <property type="entry name" value="PKS_dehydratase_sf"/>
</dbReference>
<feature type="domain" description="Carrier" evidence="11">
    <location>
        <begin position="2839"/>
        <end position="2917"/>
    </location>
</feature>
<dbReference type="PROSITE" id="PS50075">
    <property type="entry name" value="CARRIER"/>
    <property type="match status" value="1"/>
</dbReference>
<dbReference type="GO" id="GO:0006633">
    <property type="term" value="P:fatty acid biosynthetic process"/>
    <property type="evidence" value="ECO:0007669"/>
    <property type="project" value="InterPro"/>
</dbReference>
<dbReference type="InterPro" id="IPR001227">
    <property type="entry name" value="Ac_transferase_dom_sf"/>
</dbReference>
<dbReference type="Pfam" id="PF22621">
    <property type="entry name" value="CurL-like_PKS_C"/>
    <property type="match status" value="1"/>
</dbReference>
<dbReference type="PROSITE" id="PS52019">
    <property type="entry name" value="PKS_MFAS_DH"/>
    <property type="match status" value="1"/>
</dbReference>
<dbReference type="InterPro" id="IPR011032">
    <property type="entry name" value="GroES-like_sf"/>
</dbReference>
<accession>A0A6G5NVN3</accession>
<dbReference type="Pfam" id="PF00378">
    <property type="entry name" value="ECH_1"/>
    <property type="match status" value="1"/>
</dbReference>
<evidence type="ECO:0000256" key="5">
    <source>
        <dbReference type="ARBA" id="ARBA00023268"/>
    </source>
</evidence>
<dbReference type="Gene3D" id="3.30.70.3290">
    <property type="match status" value="1"/>
</dbReference>
<evidence type="ECO:0000256" key="9">
    <source>
        <dbReference type="RuleBase" id="RU003707"/>
    </source>
</evidence>
<keyword evidence="10" id="KW-0175">Coiled coil</keyword>